<comment type="subcellular location">
    <subcellularLocation>
        <location evidence="1">Membrane</location>
        <topology evidence="1">Multi-pass membrane protein</topology>
    </subcellularLocation>
</comment>
<gene>
    <name evidence="7" type="ORF">GCM10022395_23360</name>
</gene>
<keyword evidence="3 5" id="KW-1133">Transmembrane helix</keyword>
<evidence type="ECO:0000313" key="7">
    <source>
        <dbReference type="EMBL" id="GAA3573390.1"/>
    </source>
</evidence>
<reference evidence="8" key="1">
    <citation type="journal article" date="2019" name="Int. J. Syst. Evol. Microbiol.">
        <title>The Global Catalogue of Microorganisms (GCM) 10K type strain sequencing project: providing services to taxonomists for standard genome sequencing and annotation.</title>
        <authorList>
            <consortium name="The Broad Institute Genomics Platform"/>
            <consortium name="The Broad Institute Genome Sequencing Center for Infectious Disease"/>
            <person name="Wu L."/>
            <person name="Ma J."/>
        </authorList>
    </citation>
    <scope>NUCLEOTIDE SEQUENCE [LARGE SCALE GENOMIC DNA]</scope>
    <source>
        <strain evidence="8">JCM 17111</strain>
    </source>
</reference>
<evidence type="ECO:0000313" key="8">
    <source>
        <dbReference type="Proteomes" id="UP001500954"/>
    </source>
</evidence>
<feature type="transmembrane region" description="Helical" evidence="5">
    <location>
        <begin position="120"/>
        <end position="137"/>
    </location>
</feature>
<organism evidence="7 8">
    <name type="scientific">Snuella lapsa</name>
    <dbReference type="NCBI Taxonomy" id="870481"/>
    <lineage>
        <taxon>Bacteria</taxon>
        <taxon>Pseudomonadati</taxon>
        <taxon>Bacteroidota</taxon>
        <taxon>Flavobacteriia</taxon>
        <taxon>Flavobacteriales</taxon>
        <taxon>Flavobacteriaceae</taxon>
        <taxon>Snuella</taxon>
    </lineage>
</organism>
<keyword evidence="8" id="KW-1185">Reference proteome</keyword>
<dbReference type="InterPro" id="IPR009908">
    <property type="entry name" value="Methylamine_util_MauE"/>
</dbReference>
<feature type="transmembrane region" description="Helical" evidence="5">
    <location>
        <begin position="7"/>
        <end position="27"/>
    </location>
</feature>
<feature type="domain" description="Methylamine utilisation protein MauE" evidence="6">
    <location>
        <begin position="10"/>
        <end position="134"/>
    </location>
</feature>
<comment type="caution">
    <text evidence="7">The sequence shown here is derived from an EMBL/GenBank/DDBJ whole genome shotgun (WGS) entry which is preliminary data.</text>
</comment>
<keyword evidence="4 5" id="KW-0472">Membrane</keyword>
<keyword evidence="2 5" id="KW-0812">Transmembrane</keyword>
<protein>
    <recommendedName>
        <fullName evidence="6">Methylamine utilisation protein MauE domain-containing protein</fullName>
    </recommendedName>
</protein>
<dbReference type="RefSeq" id="WP_345006310.1">
    <property type="nucleotide sequence ID" value="NZ_BAABCY010000064.1"/>
</dbReference>
<evidence type="ECO:0000256" key="1">
    <source>
        <dbReference type="ARBA" id="ARBA00004141"/>
    </source>
</evidence>
<sequence>MKSSKASLHFITKTIGTIYIILFVYAATSKLIDFNEFRIQLGQSPILTAYADWVAWGIPLLELALAGLFLVPKYTLYAFYGSFTLMTMFTTYIVLVLNFSDYIPCSCGGVLEDLGWTEHIVFNLVLTIMVIFGTIHTERHLATFKTTAP</sequence>
<evidence type="ECO:0000259" key="6">
    <source>
        <dbReference type="Pfam" id="PF07291"/>
    </source>
</evidence>
<name>A0ABP6XWU7_9FLAO</name>
<evidence type="ECO:0000256" key="4">
    <source>
        <dbReference type="ARBA" id="ARBA00023136"/>
    </source>
</evidence>
<feature type="transmembrane region" description="Helical" evidence="5">
    <location>
        <begin position="78"/>
        <end position="100"/>
    </location>
</feature>
<evidence type="ECO:0000256" key="5">
    <source>
        <dbReference type="SAM" id="Phobius"/>
    </source>
</evidence>
<accession>A0ABP6XWU7</accession>
<dbReference type="EMBL" id="BAABCY010000064">
    <property type="protein sequence ID" value="GAA3573390.1"/>
    <property type="molecule type" value="Genomic_DNA"/>
</dbReference>
<dbReference type="Pfam" id="PF07291">
    <property type="entry name" value="MauE"/>
    <property type="match status" value="1"/>
</dbReference>
<evidence type="ECO:0000256" key="3">
    <source>
        <dbReference type="ARBA" id="ARBA00022989"/>
    </source>
</evidence>
<dbReference type="Proteomes" id="UP001500954">
    <property type="component" value="Unassembled WGS sequence"/>
</dbReference>
<proteinExistence type="predicted"/>
<evidence type="ECO:0000256" key="2">
    <source>
        <dbReference type="ARBA" id="ARBA00022692"/>
    </source>
</evidence>
<feature type="transmembrane region" description="Helical" evidence="5">
    <location>
        <begin position="53"/>
        <end position="71"/>
    </location>
</feature>